<proteinExistence type="predicted"/>
<dbReference type="SUPFAM" id="SSF53335">
    <property type="entry name" value="S-adenosyl-L-methionine-dependent methyltransferases"/>
    <property type="match status" value="1"/>
</dbReference>
<dbReference type="InterPro" id="IPR029063">
    <property type="entry name" value="SAM-dependent_MTases_sf"/>
</dbReference>
<dbReference type="KEGG" id="ati:AL072_32135"/>
<name>A0AAC8W5Y3_9PROT</name>
<dbReference type="AlphaFoldDB" id="A0AAC8W5Y3"/>
<gene>
    <name evidence="1" type="ORF">AL072_32135</name>
</gene>
<evidence type="ECO:0008006" key="3">
    <source>
        <dbReference type="Google" id="ProtNLM"/>
    </source>
</evidence>
<dbReference type="PANTHER" id="PTHR40036:SF1">
    <property type="entry name" value="MACROCIN O-METHYLTRANSFERASE"/>
    <property type="match status" value="1"/>
</dbReference>
<dbReference type="Pfam" id="PF05711">
    <property type="entry name" value="TylF"/>
    <property type="match status" value="1"/>
</dbReference>
<dbReference type="Gene3D" id="3.40.50.150">
    <property type="entry name" value="Vaccinia Virus protein VP39"/>
    <property type="match status" value="1"/>
</dbReference>
<dbReference type="InterPro" id="IPR008884">
    <property type="entry name" value="TylF_MeTrfase"/>
</dbReference>
<keyword evidence="2" id="KW-1185">Reference proteome</keyword>
<reference evidence="1 2" key="2">
    <citation type="journal article" date="2016" name="Genome Announc.">
        <title>Complete Genome Sequence of a Strain of Azospirillum thiophilum Isolated from a Sulfide Spring.</title>
        <authorList>
            <person name="Fomenkov A."/>
            <person name="Vincze T."/>
            <person name="Grabovich M."/>
            <person name="Anton B.P."/>
            <person name="Dubinina G."/>
            <person name="Orlova M."/>
            <person name="Belousova E."/>
            <person name="Roberts R.J."/>
        </authorList>
    </citation>
    <scope>NUCLEOTIDE SEQUENCE [LARGE SCALE GENOMIC DNA]</scope>
    <source>
        <strain evidence="1 2">BV-S</strain>
    </source>
</reference>
<dbReference type="EMBL" id="CP012407">
    <property type="protein sequence ID" value="ALG75692.1"/>
    <property type="molecule type" value="Genomic_DNA"/>
</dbReference>
<sequence>MSPHAPPMASGAGPVDLPPDYDAAFLPVFDVAREATMSSSSRMYALYKAVHHVVDAGIPGDFVECGVWRGGSVMVMALALLQRGVTDRTIHLFDTFQGMSPPSDCDVSLLNESAAHLLETQDPQDPKSVWCLASLDEVRRNVLSTGYPEDRFHFVPGRVEDTIPATAPAGISLLRLDTDWYASTRHELEQLYPLLALGGVLIVDDYGHWRGARQAVDEYFSTHPPILLNRIDYTGRIGVKTVP</sequence>
<dbReference type="Proteomes" id="UP000069935">
    <property type="component" value="Chromosome 7"/>
</dbReference>
<protein>
    <recommendedName>
        <fullName evidence="3">Macrocin-O-methyltransferase</fullName>
    </recommendedName>
</protein>
<evidence type="ECO:0000313" key="2">
    <source>
        <dbReference type="Proteomes" id="UP000069935"/>
    </source>
</evidence>
<evidence type="ECO:0000313" key="1">
    <source>
        <dbReference type="EMBL" id="ALG75692.1"/>
    </source>
</evidence>
<reference evidence="2" key="1">
    <citation type="submission" date="2015-08" db="EMBL/GenBank/DDBJ databases">
        <title>Complete Genome Sequence of Azospirillum thiophilum BV-S.</title>
        <authorList>
            <person name="Fomenkov A."/>
            <person name="Vincze T."/>
            <person name="Grabovich M."/>
            <person name="Dubinina G."/>
            <person name="Orlova M."/>
            <person name="Belousova E."/>
            <person name="Roberts R.J."/>
        </authorList>
    </citation>
    <scope>NUCLEOTIDE SEQUENCE [LARGE SCALE GENOMIC DNA]</scope>
    <source>
        <strain evidence="2">BV-S</strain>
    </source>
</reference>
<accession>A0AAC8W5Y3</accession>
<dbReference type="PANTHER" id="PTHR40036">
    <property type="entry name" value="MACROCIN O-METHYLTRANSFERASE"/>
    <property type="match status" value="1"/>
</dbReference>
<organism evidence="1 2">
    <name type="scientific">Azospirillum thiophilum</name>
    <dbReference type="NCBI Taxonomy" id="528244"/>
    <lineage>
        <taxon>Bacteria</taxon>
        <taxon>Pseudomonadati</taxon>
        <taxon>Pseudomonadota</taxon>
        <taxon>Alphaproteobacteria</taxon>
        <taxon>Rhodospirillales</taxon>
        <taxon>Azospirillaceae</taxon>
        <taxon>Azospirillum</taxon>
    </lineage>
</organism>